<keyword evidence="8" id="KW-1185">Reference proteome</keyword>
<dbReference type="PANTHER" id="PTHR43471">
    <property type="entry name" value="ABC TRANSPORTER PERMEASE"/>
    <property type="match status" value="1"/>
</dbReference>
<name>A0ABP5MUH2_9MICO</name>
<dbReference type="Proteomes" id="UP001501084">
    <property type="component" value="Unassembled WGS sequence"/>
</dbReference>
<feature type="transmembrane region" description="Helical" evidence="5">
    <location>
        <begin position="159"/>
        <end position="184"/>
    </location>
</feature>
<evidence type="ECO:0000313" key="8">
    <source>
        <dbReference type="Proteomes" id="UP001501084"/>
    </source>
</evidence>
<reference evidence="8" key="1">
    <citation type="journal article" date="2019" name="Int. J. Syst. Evol. Microbiol.">
        <title>The Global Catalogue of Microorganisms (GCM) 10K type strain sequencing project: providing services to taxonomists for standard genome sequencing and annotation.</title>
        <authorList>
            <consortium name="The Broad Institute Genomics Platform"/>
            <consortium name="The Broad Institute Genome Sequencing Center for Infectious Disease"/>
            <person name="Wu L."/>
            <person name="Ma J."/>
        </authorList>
    </citation>
    <scope>NUCLEOTIDE SEQUENCE [LARGE SCALE GENOMIC DNA]</scope>
    <source>
        <strain evidence="8">JCM 14919</strain>
    </source>
</reference>
<dbReference type="PANTHER" id="PTHR43471:SF3">
    <property type="entry name" value="ABC TRANSPORTER PERMEASE PROTEIN NATB"/>
    <property type="match status" value="1"/>
</dbReference>
<feature type="transmembrane region" description="Helical" evidence="5">
    <location>
        <begin position="251"/>
        <end position="275"/>
    </location>
</feature>
<protein>
    <submittedName>
        <fullName evidence="7">ABC transporter permease</fullName>
    </submittedName>
</protein>
<evidence type="ECO:0000259" key="6">
    <source>
        <dbReference type="Pfam" id="PF12698"/>
    </source>
</evidence>
<keyword evidence="3 5" id="KW-1133">Transmembrane helix</keyword>
<feature type="domain" description="ABC-2 type transporter transmembrane" evidence="6">
    <location>
        <begin position="38"/>
        <end position="356"/>
    </location>
</feature>
<sequence length="379" mass="39791">MTAPLTSQSRRSSSRPISGAQGAWLVAEREITTRLRSKAFLISTGILLLVVLGGVVISGLLSQNGGIGSPTQVATVAGASGEQGDALTSAGFEVTEVGDRAEAEQLVRDGDVEAAIVPGGDTPLDLTVVALDSAPTDLVQALSVVPSVELLEPLGTNPFLAYIIALAFGMIFYTTALTFGTTIAQSVVEEKQTRIIEILLATVSARTMLAGKILGNSILALGTVVAILALASVGMLATGQDLLLGELGASLIWFGILFAFGFVLLAAMYAAAAALVSRQEDIGSVTSPVMMLVMIPFFLIILFNDNPQALAIMSYIPFSAPNAMPMRLYLGIAEWWEPIVSLGILVVTIAVVIWIGSRIYSNSILRTGVRVKLRDALKD</sequence>
<keyword evidence="2 5" id="KW-0812">Transmembrane</keyword>
<gene>
    <name evidence="7" type="ORF">GCM10009786_07590</name>
</gene>
<keyword evidence="4 5" id="KW-0472">Membrane</keyword>
<accession>A0ABP5MUH2</accession>
<dbReference type="RefSeq" id="WP_200330513.1">
    <property type="nucleotide sequence ID" value="NZ_BAAAOP010000004.1"/>
</dbReference>
<evidence type="ECO:0000256" key="4">
    <source>
        <dbReference type="ARBA" id="ARBA00023136"/>
    </source>
</evidence>
<feature type="transmembrane region" description="Helical" evidence="5">
    <location>
        <begin position="282"/>
        <end position="303"/>
    </location>
</feature>
<feature type="transmembrane region" description="Helical" evidence="5">
    <location>
        <begin position="218"/>
        <end position="239"/>
    </location>
</feature>
<feature type="transmembrane region" description="Helical" evidence="5">
    <location>
        <begin position="335"/>
        <end position="356"/>
    </location>
</feature>
<evidence type="ECO:0000256" key="5">
    <source>
        <dbReference type="SAM" id="Phobius"/>
    </source>
</evidence>
<evidence type="ECO:0000256" key="1">
    <source>
        <dbReference type="ARBA" id="ARBA00004141"/>
    </source>
</evidence>
<dbReference type="EMBL" id="BAAAOP010000004">
    <property type="protein sequence ID" value="GAA2186523.1"/>
    <property type="molecule type" value="Genomic_DNA"/>
</dbReference>
<comment type="subcellular location">
    <subcellularLocation>
        <location evidence="1">Membrane</location>
        <topology evidence="1">Multi-pass membrane protein</topology>
    </subcellularLocation>
</comment>
<evidence type="ECO:0000313" key="7">
    <source>
        <dbReference type="EMBL" id="GAA2186523.1"/>
    </source>
</evidence>
<dbReference type="Pfam" id="PF12698">
    <property type="entry name" value="ABC2_membrane_3"/>
    <property type="match status" value="1"/>
</dbReference>
<feature type="transmembrane region" description="Helical" evidence="5">
    <location>
        <begin position="39"/>
        <end position="61"/>
    </location>
</feature>
<dbReference type="InterPro" id="IPR013525">
    <property type="entry name" value="ABC2_TM"/>
</dbReference>
<comment type="caution">
    <text evidence="7">The sequence shown here is derived from an EMBL/GenBank/DDBJ whole genome shotgun (WGS) entry which is preliminary data.</text>
</comment>
<organism evidence="7 8">
    <name type="scientific">Leucobacter alluvii</name>
    <dbReference type="NCBI Taxonomy" id="340321"/>
    <lineage>
        <taxon>Bacteria</taxon>
        <taxon>Bacillati</taxon>
        <taxon>Actinomycetota</taxon>
        <taxon>Actinomycetes</taxon>
        <taxon>Micrococcales</taxon>
        <taxon>Microbacteriaceae</taxon>
        <taxon>Leucobacter</taxon>
    </lineage>
</organism>
<evidence type="ECO:0000256" key="2">
    <source>
        <dbReference type="ARBA" id="ARBA00022692"/>
    </source>
</evidence>
<evidence type="ECO:0000256" key="3">
    <source>
        <dbReference type="ARBA" id="ARBA00022989"/>
    </source>
</evidence>
<proteinExistence type="predicted"/>